<evidence type="ECO:0000256" key="9">
    <source>
        <dbReference type="ARBA" id="ARBA00022840"/>
    </source>
</evidence>
<evidence type="ECO:0000259" key="22">
    <source>
        <dbReference type="PROSITE" id="PS50927"/>
    </source>
</evidence>
<dbReference type="InterPro" id="IPR017441">
    <property type="entry name" value="Protein_kinase_ATP_BS"/>
</dbReference>
<keyword evidence="11 20" id="KW-0472">Membrane</keyword>
<name>A0ABR2QX23_9ROSI</name>
<keyword evidence="10 20" id="KW-1133">Transmembrane helix</keyword>
<dbReference type="InterPro" id="IPR011009">
    <property type="entry name" value="Kinase-like_dom_sf"/>
</dbReference>
<evidence type="ECO:0000256" key="8">
    <source>
        <dbReference type="ARBA" id="ARBA00022777"/>
    </source>
</evidence>
<keyword evidence="7 17" id="KW-0547">Nucleotide-binding</keyword>
<dbReference type="Gene3D" id="2.90.10.10">
    <property type="entry name" value="Bulb-type lectin domain"/>
    <property type="match status" value="1"/>
</dbReference>
<dbReference type="SMART" id="SM00108">
    <property type="entry name" value="B_lectin"/>
    <property type="match status" value="1"/>
</dbReference>
<dbReference type="Pfam" id="PF01453">
    <property type="entry name" value="B_lectin"/>
    <property type="match status" value="1"/>
</dbReference>
<dbReference type="Pfam" id="PF00069">
    <property type="entry name" value="Pkinase"/>
    <property type="match status" value="1"/>
</dbReference>
<evidence type="ECO:0000256" key="3">
    <source>
        <dbReference type="ARBA" id="ARBA00022536"/>
    </source>
</evidence>
<evidence type="ECO:0000256" key="7">
    <source>
        <dbReference type="ARBA" id="ARBA00022741"/>
    </source>
</evidence>
<keyword evidence="3" id="KW-0245">EGF-like domain</keyword>
<dbReference type="Gene3D" id="3.30.200.20">
    <property type="entry name" value="Phosphorylase Kinase, domain 1"/>
    <property type="match status" value="1"/>
</dbReference>
<dbReference type="CDD" id="cd00028">
    <property type="entry name" value="B_lectin"/>
    <property type="match status" value="1"/>
</dbReference>
<evidence type="ECO:0000256" key="12">
    <source>
        <dbReference type="ARBA" id="ARBA00023157"/>
    </source>
</evidence>
<feature type="region of interest" description="Disordered" evidence="19">
    <location>
        <begin position="446"/>
        <end position="466"/>
    </location>
</feature>
<evidence type="ECO:0000256" key="15">
    <source>
        <dbReference type="ARBA" id="ARBA00047899"/>
    </source>
</evidence>
<keyword evidence="13" id="KW-0675">Receptor</keyword>
<keyword evidence="5 20" id="KW-0812">Transmembrane</keyword>
<evidence type="ECO:0000313" key="24">
    <source>
        <dbReference type="Proteomes" id="UP001396334"/>
    </source>
</evidence>
<keyword evidence="9 17" id="KW-0067">ATP-binding</keyword>
<comment type="caution">
    <text evidence="23">The sequence shown here is derived from an EMBL/GenBank/DDBJ whole genome shotgun (WGS) entry which is preliminary data.</text>
</comment>
<keyword evidence="12" id="KW-1015">Disulfide bond</keyword>
<proteinExistence type="inferred from homology"/>
<keyword evidence="8 17" id="KW-0418">Kinase</keyword>
<evidence type="ECO:0000256" key="17">
    <source>
        <dbReference type="PIRNR" id="PIRNR000641"/>
    </source>
</evidence>
<comment type="catalytic activity">
    <reaction evidence="16 17">
        <text>L-seryl-[protein] + ATP = O-phospho-L-seryl-[protein] + ADP + H(+)</text>
        <dbReference type="Rhea" id="RHEA:17989"/>
        <dbReference type="Rhea" id="RHEA-COMP:9863"/>
        <dbReference type="Rhea" id="RHEA-COMP:11604"/>
        <dbReference type="ChEBI" id="CHEBI:15378"/>
        <dbReference type="ChEBI" id="CHEBI:29999"/>
        <dbReference type="ChEBI" id="CHEBI:30616"/>
        <dbReference type="ChEBI" id="CHEBI:83421"/>
        <dbReference type="ChEBI" id="CHEBI:456216"/>
        <dbReference type="EC" id="2.7.11.1"/>
    </reaction>
</comment>
<dbReference type="PROSITE" id="PS00107">
    <property type="entry name" value="PROTEIN_KINASE_ATP"/>
    <property type="match status" value="1"/>
</dbReference>
<keyword evidence="14" id="KW-0325">Glycoprotein</keyword>
<keyword evidence="2 17" id="KW-0723">Serine/threonine-protein kinase</keyword>
<dbReference type="InterPro" id="IPR024171">
    <property type="entry name" value="SRK-like_kinase"/>
</dbReference>
<evidence type="ECO:0000256" key="4">
    <source>
        <dbReference type="ARBA" id="ARBA00022679"/>
    </source>
</evidence>
<feature type="binding site" evidence="18">
    <location>
        <position position="565"/>
    </location>
    <ligand>
        <name>ATP</name>
        <dbReference type="ChEBI" id="CHEBI:30616"/>
    </ligand>
</feature>
<evidence type="ECO:0000256" key="10">
    <source>
        <dbReference type="ARBA" id="ARBA00022989"/>
    </source>
</evidence>
<evidence type="ECO:0000256" key="11">
    <source>
        <dbReference type="ARBA" id="ARBA00023136"/>
    </source>
</evidence>
<evidence type="ECO:0000313" key="23">
    <source>
        <dbReference type="EMBL" id="KAK9005253.1"/>
    </source>
</evidence>
<evidence type="ECO:0000256" key="21">
    <source>
        <dbReference type="SAM" id="SignalP"/>
    </source>
</evidence>
<dbReference type="InterPro" id="IPR051343">
    <property type="entry name" value="G-type_lectin_kinases/EP1-like"/>
</dbReference>
<dbReference type="PANTHER" id="PTHR47976">
    <property type="entry name" value="G-TYPE LECTIN S-RECEPTOR-LIKE SERINE/THREONINE-PROTEIN KINASE SD2-5"/>
    <property type="match status" value="1"/>
</dbReference>
<evidence type="ECO:0000256" key="18">
    <source>
        <dbReference type="PROSITE-ProRule" id="PRU10141"/>
    </source>
</evidence>
<feature type="domain" description="Bulb-type lectin" evidence="22">
    <location>
        <begin position="22"/>
        <end position="160"/>
    </location>
</feature>
<organism evidence="23 24">
    <name type="scientific">Hibiscus sabdariffa</name>
    <name type="common">roselle</name>
    <dbReference type="NCBI Taxonomy" id="183260"/>
    <lineage>
        <taxon>Eukaryota</taxon>
        <taxon>Viridiplantae</taxon>
        <taxon>Streptophyta</taxon>
        <taxon>Embryophyta</taxon>
        <taxon>Tracheophyta</taxon>
        <taxon>Spermatophyta</taxon>
        <taxon>Magnoliopsida</taxon>
        <taxon>eudicotyledons</taxon>
        <taxon>Gunneridae</taxon>
        <taxon>Pentapetalae</taxon>
        <taxon>rosids</taxon>
        <taxon>malvids</taxon>
        <taxon>Malvales</taxon>
        <taxon>Malvaceae</taxon>
        <taxon>Malvoideae</taxon>
        <taxon>Hibiscus</taxon>
    </lineage>
</organism>
<dbReference type="Proteomes" id="UP001396334">
    <property type="component" value="Unassembled WGS sequence"/>
</dbReference>
<dbReference type="SMART" id="SM00220">
    <property type="entry name" value="S_TKc"/>
    <property type="match status" value="1"/>
</dbReference>
<dbReference type="SUPFAM" id="SSF51110">
    <property type="entry name" value="alpha-D-mannose-specific plant lectins"/>
    <property type="match status" value="1"/>
</dbReference>
<evidence type="ECO:0000256" key="5">
    <source>
        <dbReference type="ARBA" id="ARBA00022692"/>
    </source>
</evidence>
<evidence type="ECO:0000256" key="6">
    <source>
        <dbReference type="ARBA" id="ARBA00022729"/>
    </source>
</evidence>
<dbReference type="EMBL" id="JBBPBN010000030">
    <property type="protein sequence ID" value="KAK9005253.1"/>
    <property type="molecule type" value="Genomic_DNA"/>
</dbReference>
<evidence type="ECO:0000256" key="1">
    <source>
        <dbReference type="ARBA" id="ARBA00004167"/>
    </source>
</evidence>
<dbReference type="CDD" id="cd00053">
    <property type="entry name" value="EGF"/>
    <property type="match status" value="1"/>
</dbReference>
<gene>
    <name evidence="23" type="ORF">V6N11_042696</name>
</gene>
<comment type="subcellular location">
    <subcellularLocation>
        <location evidence="1">Membrane</location>
        <topology evidence="1">Single-pass membrane protein</topology>
    </subcellularLocation>
</comment>
<dbReference type="InterPro" id="IPR001480">
    <property type="entry name" value="Bulb-type_lectin_dom"/>
</dbReference>
<keyword evidence="4 17" id="KW-0808">Transferase</keyword>
<feature type="transmembrane region" description="Helical" evidence="20">
    <location>
        <begin position="470"/>
        <end position="499"/>
    </location>
</feature>
<dbReference type="InterPro" id="IPR036426">
    <property type="entry name" value="Bulb-type_lectin_dom_sf"/>
</dbReference>
<dbReference type="SUPFAM" id="SSF56112">
    <property type="entry name" value="Protein kinase-like (PK-like)"/>
    <property type="match status" value="1"/>
</dbReference>
<dbReference type="PANTHER" id="PTHR47976:SF105">
    <property type="entry name" value="RECEPTOR-LIKE SERINE_THREONINE-PROTEIN KINASE"/>
    <property type="match status" value="1"/>
</dbReference>
<feature type="chain" id="PRO_5047049180" description="Receptor-like serine/threonine-protein kinase" evidence="21">
    <location>
        <begin position="28"/>
        <end position="718"/>
    </location>
</feature>
<evidence type="ECO:0000256" key="19">
    <source>
        <dbReference type="SAM" id="MobiDB-lite"/>
    </source>
</evidence>
<dbReference type="EC" id="2.7.11.1" evidence="17"/>
<reference evidence="23 24" key="1">
    <citation type="journal article" date="2024" name="G3 (Bethesda)">
        <title>Genome assembly of Hibiscus sabdariffa L. provides insights into metabolisms of medicinal natural products.</title>
        <authorList>
            <person name="Kim T."/>
        </authorList>
    </citation>
    <scope>NUCLEOTIDE SEQUENCE [LARGE SCALE GENOMIC DNA]</scope>
    <source>
        <strain evidence="23">TK-2024</strain>
        <tissue evidence="23">Old leaves</tissue>
    </source>
</reference>
<dbReference type="Gene3D" id="1.10.510.10">
    <property type="entry name" value="Transferase(Phosphotransferase) domain 1"/>
    <property type="match status" value="1"/>
</dbReference>
<dbReference type="PIRSF" id="PIRSF000641">
    <property type="entry name" value="SRK"/>
    <property type="match status" value="1"/>
</dbReference>
<keyword evidence="24" id="KW-1185">Reference proteome</keyword>
<sequence>MVSPLSHIHLFLFIFITTLWIFTTVEAQRNVSVGDFLSADGESAPWQLPSGDFAFGFQLIPGEEHRFLLAIWYAKIPERTIVWYANNSNRDGPGPAAAVRNSKVELNRTGHLVLTDPGNNELWSSGTVTNDSRVSHAAMLDTGNFVIAGENSGNLWESFKYPTDTILPNQELDVNGSLFSTLAETNYNKGRYQLRFDQGSFILNQIDMFTKKPYNGYYPLGAGSRLIFNDSGYIQIRNSSGSPLNLAPVNVVPRPESNYYRATLGFDGVFTLSSYPRNPGGGGERWSVLWFRPEDICQTLVDNTARVGIGPCGYNSICETNNGRPNCTCPPGFSFLDEKNPHTGCKQDYASYPEDCNTDGSTIEADRFEFKTMSFADFPFSDYGVLQPATELECRQSCLLDCSCAVAILQDPSLSPDGTGTCWKKKLPLSNGRFNRQSIDRTTLFKVPKSNASRKSPDTPQPGDENQNQAVLILSALLGTSAIFNFLSLAAISSILFCLHRRRMRDVDRTVHSRRDLETNLRSFTYKEVEQATNRFKEELGRGAFGTVYKGELPSSYGNFVAVKKLEKVVQEAKLLINSKTQTQTGVRGTKGYVAPEWFRNTPVTVKVDVYSFGVMLLEIICCRKCVDFEMEEEAILTEWAFDCYNEGMIEKLVENDEEGRNDLGRLEMISKVAFWCVQYEPILRPCMRTVSMMLEGAVQVPSPPCPFPVNSMSKIIV</sequence>
<protein>
    <recommendedName>
        <fullName evidence="17">Receptor-like serine/threonine-protein kinase</fullName>
        <ecNumber evidence="17">2.7.11.1</ecNumber>
    </recommendedName>
</protein>
<comment type="catalytic activity">
    <reaction evidence="15 17">
        <text>L-threonyl-[protein] + ATP = O-phospho-L-threonyl-[protein] + ADP + H(+)</text>
        <dbReference type="Rhea" id="RHEA:46608"/>
        <dbReference type="Rhea" id="RHEA-COMP:11060"/>
        <dbReference type="Rhea" id="RHEA-COMP:11605"/>
        <dbReference type="ChEBI" id="CHEBI:15378"/>
        <dbReference type="ChEBI" id="CHEBI:30013"/>
        <dbReference type="ChEBI" id="CHEBI:30616"/>
        <dbReference type="ChEBI" id="CHEBI:61977"/>
        <dbReference type="ChEBI" id="CHEBI:456216"/>
        <dbReference type="EC" id="2.7.11.1"/>
    </reaction>
</comment>
<comment type="similarity">
    <text evidence="17">Belongs to the protein kinase superfamily. Ser/Thr protein kinase family.</text>
</comment>
<evidence type="ECO:0000256" key="14">
    <source>
        <dbReference type="ARBA" id="ARBA00023180"/>
    </source>
</evidence>
<feature type="signal peptide" evidence="21">
    <location>
        <begin position="1"/>
        <end position="27"/>
    </location>
</feature>
<evidence type="ECO:0000256" key="20">
    <source>
        <dbReference type="SAM" id="Phobius"/>
    </source>
</evidence>
<evidence type="ECO:0000256" key="16">
    <source>
        <dbReference type="ARBA" id="ARBA00048679"/>
    </source>
</evidence>
<dbReference type="PROSITE" id="PS50927">
    <property type="entry name" value="BULB_LECTIN"/>
    <property type="match status" value="1"/>
</dbReference>
<evidence type="ECO:0000256" key="2">
    <source>
        <dbReference type="ARBA" id="ARBA00022527"/>
    </source>
</evidence>
<dbReference type="InterPro" id="IPR000719">
    <property type="entry name" value="Prot_kinase_dom"/>
</dbReference>
<evidence type="ECO:0000256" key="13">
    <source>
        <dbReference type="ARBA" id="ARBA00023170"/>
    </source>
</evidence>
<accession>A0ABR2QX23</accession>
<keyword evidence="6 21" id="KW-0732">Signal</keyword>